<dbReference type="SUPFAM" id="SSF56935">
    <property type="entry name" value="Porins"/>
    <property type="match status" value="1"/>
</dbReference>
<dbReference type="AlphaFoldDB" id="A0A8J3BIJ1"/>
<keyword evidence="2" id="KW-1185">Reference proteome</keyword>
<name>A0A8J3BIJ1_9FLAO</name>
<protein>
    <recommendedName>
        <fullName evidence="3">PorV/PorQ family protein</fullName>
    </recommendedName>
</protein>
<dbReference type="NCBIfam" id="NF033709">
    <property type="entry name" value="PorV_fam"/>
    <property type="match status" value="1"/>
</dbReference>
<reference evidence="1" key="2">
    <citation type="submission" date="2020-09" db="EMBL/GenBank/DDBJ databases">
        <authorList>
            <person name="Sun Q."/>
            <person name="Ohkuma M."/>
        </authorList>
    </citation>
    <scope>NUCLEOTIDE SEQUENCE</scope>
    <source>
        <strain evidence="1">JCM 12862</strain>
    </source>
</reference>
<evidence type="ECO:0000313" key="1">
    <source>
        <dbReference type="EMBL" id="GGK17336.1"/>
    </source>
</evidence>
<gene>
    <name evidence="1" type="ORF">GCM10007962_09430</name>
</gene>
<dbReference type="EMBL" id="BMNR01000002">
    <property type="protein sequence ID" value="GGK17336.1"/>
    <property type="molecule type" value="Genomic_DNA"/>
</dbReference>
<dbReference type="Proteomes" id="UP000612329">
    <property type="component" value="Unassembled WGS sequence"/>
</dbReference>
<evidence type="ECO:0000313" key="2">
    <source>
        <dbReference type="Proteomes" id="UP000612329"/>
    </source>
</evidence>
<sequence length="365" mass="40824">MCIFVKNLQLKRVITILICIITSTVFSQTVRKYSNEFMNIGVDAAALGMSSAVTAQTADVNSGYWNPAGLLNLEDNQLALMHSSYFASIANYDYAAYAMPLDDRSAVGISLIRFAVDDILNTTQLIDDQGNINYDRISLFSTADYGLTFSYARKLPVEGLNYGVNAKVIRRIIGNFASSWGFGLDLGVQFESSNNWKFGVMARDITTTFNAWSINKDEFAKVQNAVEGQNQELPETTEITIPKLQIGISKKMTFHYDYTLETALNLNVRFEQNNDVFSSSFASVNPALGFEFGYIDMVYLRTGVGNFQNELQIDNTEQLTFQPSFGVGFKYNGIQIDYAFTDIGDQSVALYSNVFSLKLDFSIFR</sequence>
<reference evidence="1" key="1">
    <citation type="journal article" date="2014" name="Int. J. Syst. Evol. Microbiol.">
        <title>Complete genome sequence of Corynebacterium casei LMG S-19264T (=DSM 44701T), isolated from a smear-ripened cheese.</title>
        <authorList>
            <consortium name="US DOE Joint Genome Institute (JGI-PGF)"/>
            <person name="Walter F."/>
            <person name="Albersmeier A."/>
            <person name="Kalinowski J."/>
            <person name="Ruckert C."/>
        </authorList>
    </citation>
    <scope>NUCLEOTIDE SEQUENCE</scope>
    <source>
        <strain evidence="1">JCM 12862</strain>
    </source>
</reference>
<organism evidence="1 2">
    <name type="scientific">Yeosuana aromativorans</name>
    <dbReference type="NCBI Taxonomy" id="288019"/>
    <lineage>
        <taxon>Bacteria</taxon>
        <taxon>Pseudomonadati</taxon>
        <taxon>Bacteroidota</taxon>
        <taxon>Flavobacteriia</taxon>
        <taxon>Flavobacteriales</taxon>
        <taxon>Flavobacteriaceae</taxon>
        <taxon>Yeosuana</taxon>
    </lineage>
</organism>
<proteinExistence type="predicted"/>
<evidence type="ECO:0008006" key="3">
    <source>
        <dbReference type="Google" id="ProtNLM"/>
    </source>
</evidence>
<comment type="caution">
    <text evidence="1">The sequence shown here is derived from an EMBL/GenBank/DDBJ whole genome shotgun (WGS) entry which is preliminary data.</text>
</comment>
<accession>A0A8J3BIJ1</accession>
<dbReference type="Gene3D" id="2.40.160.60">
    <property type="entry name" value="Outer membrane protein transport protein (OMPP1/FadL/TodX)"/>
    <property type="match status" value="1"/>
</dbReference>